<evidence type="ECO:0000256" key="1">
    <source>
        <dbReference type="SAM" id="MobiDB-lite"/>
    </source>
</evidence>
<proteinExistence type="predicted"/>
<dbReference type="EMBL" id="HBER01000680">
    <property type="protein sequence ID" value="CAD8522669.1"/>
    <property type="molecule type" value="Transcribed_RNA"/>
</dbReference>
<feature type="region of interest" description="Disordered" evidence="1">
    <location>
        <begin position="1"/>
        <end position="21"/>
    </location>
</feature>
<organism evidence="2">
    <name type="scientific">Calcidiscus leptoporus</name>
    <dbReference type="NCBI Taxonomy" id="127549"/>
    <lineage>
        <taxon>Eukaryota</taxon>
        <taxon>Haptista</taxon>
        <taxon>Haptophyta</taxon>
        <taxon>Prymnesiophyceae</taxon>
        <taxon>Coccolithales</taxon>
        <taxon>Calcidiscaceae</taxon>
        <taxon>Calcidiscus</taxon>
    </lineage>
</organism>
<accession>A0A7S0IIL6</accession>
<evidence type="ECO:0000313" key="2">
    <source>
        <dbReference type="EMBL" id="CAD8522669.1"/>
    </source>
</evidence>
<gene>
    <name evidence="2" type="ORF">CLEP1334_LOCUS373</name>
</gene>
<name>A0A7S0IIL6_9EUKA</name>
<protein>
    <recommendedName>
        <fullName evidence="3">SAP domain-containing protein</fullName>
    </recommendedName>
</protein>
<feature type="compositionally biased region" description="Low complexity" evidence="1">
    <location>
        <begin position="1"/>
        <end position="15"/>
    </location>
</feature>
<sequence>MADFSSENSPPASTTSPPPACSSPYFSLNPGVFDSAEHWSYRDLQRLAKRLGVPANGARPCLVARLQSWHREKRNMDQAGKFLGVEVRSSPGGQPISPRLLSPLVGIVKRSPAHGSQSRGGMKRSPLRPRVGAVVFSPFNQVKLIPSKEHTEMFGQYIEPSWDDGMEDMEE</sequence>
<reference evidence="2" key="1">
    <citation type="submission" date="2021-01" db="EMBL/GenBank/DDBJ databases">
        <authorList>
            <person name="Corre E."/>
            <person name="Pelletier E."/>
            <person name="Niang G."/>
            <person name="Scheremetjew M."/>
            <person name="Finn R."/>
            <person name="Kale V."/>
            <person name="Holt S."/>
            <person name="Cochrane G."/>
            <person name="Meng A."/>
            <person name="Brown T."/>
            <person name="Cohen L."/>
        </authorList>
    </citation>
    <scope>NUCLEOTIDE SEQUENCE</scope>
    <source>
        <strain evidence="2">RCC1130</strain>
    </source>
</reference>
<evidence type="ECO:0008006" key="3">
    <source>
        <dbReference type="Google" id="ProtNLM"/>
    </source>
</evidence>
<dbReference type="AlphaFoldDB" id="A0A7S0IIL6"/>